<evidence type="ECO:0000256" key="2">
    <source>
        <dbReference type="SAM" id="Phobius"/>
    </source>
</evidence>
<keyword evidence="4" id="KW-1185">Reference proteome</keyword>
<accession>X6P9X5</accession>
<evidence type="ECO:0000313" key="4">
    <source>
        <dbReference type="Proteomes" id="UP000023152"/>
    </source>
</evidence>
<keyword evidence="2" id="KW-0472">Membrane</keyword>
<dbReference type="PANTHER" id="PTHR48147">
    <property type="entry name" value="PROTEIN CBG23787"/>
    <property type="match status" value="1"/>
</dbReference>
<feature type="region of interest" description="Disordered" evidence="1">
    <location>
        <begin position="272"/>
        <end position="295"/>
    </location>
</feature>
<proteinExistence type="predicted"/>
<organism evidence="3 4">
    <name type="scientific">Reticulomyxa filosa</name>
    <dbReference type="NCBI Taxonomy" id="46433"/>
    <lineage>
        <taxon>Eukaryota</taxon>
        <taxon>Sar</taxon>
        <taxon>Rhizaria</taxon>
        <taxon>Retaria</taxon>
        <taxon>Foraminifera</taxon>
        <taxon>Monothalamids</taxon>
        <taxon>Reticulomyxidae</taxon>
        <taxon>Reticulomyxa</taxon>
    </lineage>
</organism>
<dbReference type="EMBL" id="ASPP01002066">
    <property type="protein sequence ID" value="ETO34981.1"/>
    <property type="molecule type" value="Genomic_DNA"/>
</dbReference>
<evidence type="ECO:0000256" key="1">
    <source>
        <dbReference type="SAM" id="MobiDB-lite"/>
    </source>
</evidence>
<protein>
    <submittedName>
        <fullName evidence="3">Uncharacterized protein</fullName>
    </submittedName>
</protein>
<keyword evidence="2" id="KW-1133">Transmembrane helix</keyword>
<gene>
    <name evidence="3" type="ORF">RFI_02092</name>
</gene>
<dbReference type="Proteomes" id="UP000023152">
    <property type="component" value="Unassembled WGS sequence"/>
</dbReference>
<feature type="compositionally biased region" description="Basic and acidic residues" evidence="1">
    <location>
        <begin position="337"/>
        <end position="351"/>
    </location>
</feature>
<dbReference type="AlphaFoldDB" id="X6P9X5"/>
<name>X6P9X5_RETFI</name>
<reference evidence="3 4" key="1">
    <citation type="journal article" date="2013" name="Curr. Biol.">
        <title>The Genome of the Foraminiferan Reticulomyxa filosa.</title>
        <authorList>
            <person name="Glockner G."/>
            <person name="Hulsmann N."/>
            <person name="Schleicher M."/>
            <person name="Noegel A.A."/>
            <person name="Eichinger L."/>
            <person name="Gallinger C."/>
            <person name="Pawlowski J."/>
            <person name="Sierra R."/>
            <person name="Euteneuer U."/>
            <person name="Pillet L."/>
            <person name="Moustafa A."/>
            <person name="Platzer M."/>
            <person name="Groth M."/>
            <person name="Szafranski K."/>
            <person name="Schliwa M."/>
        </authorList>
    </citation>
    <scope>NUCLEOTIDE SEQUENCE [LARGE SCALE GENOMIC DNA]</scope>
</reference>
<keyword evidence="2" id="KW-0812">Transmembrane</keyword>
<feature type="region of interest" description="Disordered" evidence="1">
    <location>
        <begin position="320"/>
        <end position="365"/>
    </location>
</feature>
<dbReference type="PANTHER" id="PTHR48147:SF3">
    <property type="entry name" value="MYELIN TRANSCRIPTION FACTOR 1-LIKE PROTEIN"/>
    <property type="match status" value="1"/>
</dbReference>
<sequence length="717" mass="83949">METFSTTMKTIQPLYMHEYVIKLIEQAEHLNDLLSLISQLFDIEELKEILKQKMNRICEVLKSDKSSANNQQLLVSEEKIRSVYLRTCSIDQILPTSVHFYNLTQNNRVKEKKKKKKMQCANNTSKKKKKICVYVMYCEKVCVNNESVFLNINKYTVEIEDRKKRPAKSMKRKAALLIALWSIAFLGMQFVVGKSAVTKQKNVQTCNILFCNAIQGYHTNKQKKKKGNLNWFPALNQKPKFNFQSLFEVTSNGRFKRRNVLRKRRVSLRVKHKTKDMKFKEDSSEESDLGETLKETEDMEISDNYGYIDYTAILHVEPKKKRSIAKKEEEEEEEEEEKKKEKEKEKKKEGKGDEEEEKKDENANVPSYLWGSVSELREQETDDIKRSTNIFGSQERIKSMSSDRWEFELNPLLIESPIQPATGTVALFVTEDINICKRFEKHIRASYLKKRMENTSWDSGNTQWSTTRAFQYDGNVAYVEDNDAIEEAWDCPSDGVRTHAKQSEQRVDMEALRHWENALKQLCKECAPLRGDVIAGEYASVSRVIVDMAKIQYLYDHVLCVREVIEHLSRDRDEFGAYPFCECNSMTGFVVSAWIHQEQKMDDYDNGGHDHESSKLICDIAWNCVQLGDEFSRICREGMDSIRNAQKYIVFCYQIDFSKTTSNFEEASNANTCDVTNDFPMLDILRMHDKNEEKEHILSKEKQLLRWKEKMDFFFFL</sequence>
<comment type="caution">
    <text evidence="3">The sequence shown here is derived from an EMBL/GenBank/DDBJ whole genome shotgun (WGS) entry which is preliminary data.</text>
</comment>
<feature type="transmembrane region" description="Helical" evidence="2">
    <location>
        <begin position="174"/>
        <end position="192"/>
    </location>
</feature>
<evidence type="ECO:0000313" key="3">
    <source>
        <dbReference type="EMBL" id="ETO34981.1"/>
    </source>
</evidence>